<name>W7HS94_9PEZI</name>
<evidence type="ECO:0000259" key="2">
    <source>
        <dbReference type="PROSITE" id="PS51782"/>
    </source>
</evidence>
<dbReference type="InterPro" id="IPR036779">
    <property type="entry name" value="LysM_dom_sf"/>
</dbReference>
<evidence type="ECO:0000313" key="3">
    <source>
        <dbReference type="EMBL" id="EWC46069.1"/>
    </source>
</evidence>
<accession>W7HS94</accession>
<dbReference type="CDD" id="cd00118">
    <property type="entry name" value="LysM"/>
    <property type="match status" value="1"/>
</dbReference>
<proteinExistence type="predicted"/>
<keyword evidence="4" id="KW-1185">Reference proteome</keyword>
<sequence>MTTMGDTSSTEHTTMTGPTAISYLNRESDTWYSTPTTTTATTGPPVLSGHDVEYLVPKCVYPNDEAWRAKLKSSCAARFTGNDKYFDMAKSICTSACKGYRERTQFTLPPEEFDAYRMGLGDCGSNFNTFAANWKGLCGCIDKTLGENCVFPTTAPVKGTETATSTAGAPTMTNAYNGGYGYGGGAASNSSTSMHNMTSSHMVNTPSMPMTSTPARYMTSTTMMANMPSSHNMYGYDMHNTSTMHHSTPPAHGSDWVSTSTTVAVATATRYVEECPTDYIGAHKWPVGNCLDGLFQAEDKFAIAEHVCNQQCGHGTDKSWPVQWVGIYDTVMSMCGNIDNVNQALAKGCGCLNDGWPNKCNIQCEPPVVMEAMSPPPTMPPPTMETPTTIYAPENAATCTCGNQIPQCTVPPGPVQEGGHRTDCNQWHHIKAGDTCWMIANMYQEQGITAADIMAWNTGAAPYCLNLAIDAWICVGVLHGKGNSTMPSSNPNYAMTSTTMDHTGLYSHPTAPQNWDVPTATNLPQYNYGGDHKTPSAYSTTLPSPYPEPSTSTTQAYPDANDATAKMSPVGIYISTQVAVVPTPTTLMRKRKLKRNAPILTVTQAVTDVVEAAAANTVYVYTDASTTLTSAAVSTSSGDAPDRTVEVYVVDARDYSSALAAASNALTVKGVSTRYVYASETTGIVAPTGL</sequence>
<dbReference type="Pfam" id="PF01476">
    <property type="entry name" value="LysM"/>
    <property type="match status" value="1"/>
</dbReference>
<reference evidence="3 4" key="1">
    <citation type="submission" date="2013-05" db="EMBL/GenBank/DDBJ databases">
        <title>Drechslerella stenobrocha genome reveals carnivorous origination and mechanical trapping mechanism of predatory fungi.</title>
        <authorList>
            <person name="Liu X."/>
            <person name="Zhang W."/>
            <person name="Liu K."/>
        </authorList>
    </citation>
    <scope>NUCLEOTIDE SEQUENCE [LARGE SCALE GENOMIC DNA]</scope>
    <source>
        <strain evidence="3 4">248</strain>
    </source>
</reference>
<feature type="region of interest" description="Disordered" evidence="1">
    <location>
        <begin position="534"/>
        <end position="555"/>
    </location>
</feature>
<protein>
    <recommendedName>
        <fullName evidence="2">LysM domain-containing protein</fullName>
    </recommendedName>
</protein>
<feature type="domain" description="LysM" evidence="2">
    <location>
        <begin position="426"/>
        <end position="475"/>
    </location>
</feature>
<dbReference type="AlphaFoldDB" id="W7HS94"/>
<feature type="compositionally biased region" description="Low complexity" evidence="1">
    <location>
        <begin position="539"/>
        <end position="554"/>
    </location>
</feature>
<dbReference type="Gene3D" id="3.10.350.10">
    <property type="entry name" value="LysM domain"/>
    <property type="match status" value="1"/>
</dbReference>
<dbReference type="InterPro" id="IPR018392">
    <property type="entry name" value="LysM"/>
</dbReference>
<evidence type="ECO:0000313" key="4">
    <source>
        <dbReference type="Proteomes" id="UP000024837"/>
    </source>
</evidence>
<dbReference type="HOGENOM" id="CLU_399022_0_0_1"/>
<dbReference type="Proteomes" id="UP000024837">
    <property type="component" value="Unassembled WGS sequence"/>
</dbReference>
<dbReference type="PROSITE" id="PS51782">
    <property type="entry name" value="LYSM"/>
    <property type="match status" value="1"/>
</dbReference>
<dbReference type="SUPFAM" id="SSF54106">
    <property type="entry name" value="LysM domain"/>
    <property type="match status" value="1"/>
</dbReference>
<organism evidence="3 4">
    <name type="scientific">Drechslerella stenobrocha 248</name>
    <dbReference type="NCBI Taxonomy" id="1043628"/>
    <lineage>
        <taxon>Eukaryota</taxon>
        <taxon>Fungi</taxon>
        <taxon>Dikarya</taxon>
        <taxon>Ascomycota</taxon>
        <taxon>Pezizomycotina</taxon>
        <taxon>Orbiliomycetes</taxon>
        <taxon>Orbiliales</taxon>
        <taxon>Orbiliaceae</taxon>
        <taxon>Drechslerella</taxon>
    </lineage>
</organism>
<evidence type="ECO:0000256" key="1">
    <source>
        <dbReference type="SAM" id="MobiDB-lite"/>
    </source>
</evidence>
<dbReference type="EMBL" id="KI966421">
    <property type="protein sequence ID" value="EWC46069.1"/>
    <property type="molecule type" value="Genomic_DNA"/>
</dbReference>
<dbReference type="OrthoDB" id="5394142at2759"/>
<gene>
    <name evidence="3" type="ORF">DRE_04643</name>
</gene>